<dbReference type="GeneID" id="9596500"/>
<dbReference type="GO" id="GO:0016926">
    <property type="term" value="P:protein desumoylation"/>
    <property type="evidence" value="ECO:0007669"/>
    <property type="project" value="TreeGrafter"/>
</dbReference>
<dbReference type="EMBL" id="GL377306">
    <property type="protein sequence ID" value="EFI97064.1"/>
    <property type="molecule type" value="Genomic_DNA"/>
</dbReference>
<gene>
    <name evidence="7" type="ORF">SCHCODRAFT_109413</name>
</gene>
<dbReference type="PANTHER" id="PTHR12606:SF141">
    <property type="entry name" value="GH15225P-RELATED"/>
    <property type="match status" value="1"/>
</dbReference>
<dbReference type="PANTHER" id="PTHR12606">
    <property type="entry name" value="SENTRIN/SUMO-SPECIFIC PROTEASE"/>
    <property type="match status" value="1"/>
</dbReference>
<proteinExistence type="inferred from homology"/>
<dbReference type="Proteomes" id="UP000007431">
    <property type="component" value="Unassembled WGS sequence"/>
</dbReference>
<comment type="similarity">
    <text evidence="1">Belongs to the peptidase C48 family.</text>
</comment>
<protein>
    <recommendedName>
        <fullName evidence="6">Ubiquitin-like protease family profile domain-containing protein</fullName>
    </recommendedName>
</protein>
<dbReference type="GO" id="GO:0006508">
    <property type="term" value="P:proteolysis"/>
    <property type="evidence" value="ECO:0007669"/>
    <property type="project" value="UniProtKB-KW"/>
</dbReference>
<evidence type="ECO:0000256" key="2">
    <source>
        <dbReference type="ARBA" id="ARBA00022670"/>
    </source>
</evidence>
<keyword evidence="8" id="KW-1185">Reference proteome</keyword>
<keyword evidence="4" id="KW-0788">Thiol protease</keyword>
<dbReference type="GO" id="GO:0005634">
    <property type="term" value="C:nucleus"/>
    <property type="evidence" value="ECO:0007669"/>
    <property type="project" value="TreeGrafter"/>
</dbReference>
<evidence type="ECO:0000256" key="4">
    <source>
        <dbReference type="ARBA" id="ARBA00022807"/>
    </source>
</evidence>
<evidence type="ECO:0000256" key="1">
    <source>
        <dbReference type="ARBA" id="ARBA00005234"/>
    </source>
</evidence>
<dbReference type="KEGG" id="scm:SCHCO_02667471"/>
<evidence type="ECO:0000313" key="7">
    <source>
        <dbReference type="EMBL" id="EFI97064.1"/>
    </source>
</evidence>
<feature type="non-terminal residue" evidence="7">
    <location>
        <position position="493"/>
    </location>
</feature>
<evidence type="ECO:0000256" key="5">
    <source>
        <dbReference type="SAM" id="MobiDB-lite"/>
    </source>
</evidence>
<dbReference type="InParanoid" id="D8Q621"/>
<dbReference type="AlphaFoldDB" id="D8Q621"/>
<evidence type="ECO:0000256" key="3">
    <source>
        <dbReference type="ARBA" id="ARBA00022801"/>
    </source>
</evidence>
<keyword evidence="2" id="KW-0645">Protease</keyword>
<evidence type="ECO:0000313" key="8">
    <source>
        <dbReference type="Proteomes" id="UP000007431"/>
    </source>
</evidence>
<dbReference type="OrthoDB" id="3070835at2759"/>
<dbReference type="Gene3D" id="3.40.395.10">
    <property type="entry name" value="Adenoviral Proteinase, Chain A"/>
    <property type="match status" value="1"/>
</dbReference>
<dbReference type="PROSITE" id="PS50600">
    <property type="entry name" value="ULP_PROTEASE"/>
    <property type="match status" value="1"/>
</dbReference>
<dbReference type="RefSeq" id="XP_003031967.1">
    <property type="nucleotide sequence ID" value="XM_003031921.1"/>
</dbReference>
<keyword evidence="3" id="KW-0378">Hydrolase</keyword>
<name>D8Q621_SCHCM</name>
<dbReference type="InterPro" id="IPR038765">
    <property type="entry name" value="Papain-like_cys_pep_sf"/>
</dbReference>
<accession>D8Q621</accession>
<dbReference type="GO" id="GO:0016929">
    <property type="term" value="F:deSUMOylase activity"/>
    <property type="evidence" value="ECO:0007669"/>
    <property type="project" value="TreeGrafter"/>
</dbReference>
<organism evidence="8">
    <name type="scientific">Schizophyllum commune (strain H4-8 / FGSC 9210)</name>
    <name type="common">Split gill fungus</name>
    <dbReference type="NCBI Taxonomy" id="578458"/>
    <lineage>
        <taxon>Eukaryota</taxon>
        <taxon>Fungi</taxon>
        <taxon>Dikarya</taxon>
        <taxon>Basidiomycota</taxon>
        <taxon>Agaricomycotina</taxon>
        <taxon>Agaricomycetes</taxon>
        <taxon>Agaricomycetidae</taxon>
        <taxon>Agaricales</taxon>
        <taxon>Schizophyllaceae</taxon>
        <taxon>Schizophyllum</taxon>
    </lineage>
</organism>
<dbReference type="Pfam" id="PF02902">
    <property type="entry name" value="Peptidase_C48"/>
    <property type="match status" value="1"/>
</dbReference>
<dbReference type="HOGENOM" id="CLU_553373_0_0_1"/>
<dbReference type="VEuPathDB" id="FungiDB:SCHCODRAFT_02667471"/>
<feature type="region of interest" description="Disordered" evidence="5">
    <location>
        <begin position="1"/>
        <end position="80"/>
    </location>
</feature>
<dbReference type="SUPFAM" id="SSF54001">
    <property type="entry name" value="Cysteine proteinases"/>
    <property type="match status" value="1"/>
</dbReference>
<reference evidence="7 8" key="1">
    <citation type="journal article" date="2010" name="Nat. Biotechnol.">
        <title>Genome sequence of the model mushroom Schizophyllum commune.</title>
        <authorList>
            <person name="Ohm R.A."/>
            <person name="de Jong J.F."/>
            <person name="Lugones L.G."/>
            <person name="Aerts A."/>
            <person name="Kothe E."/>
            <person name="Stajich J.E."/>
            <person name="de Vries R.P."/>
            <person name="Record E."/>
            <person name="Levasseur A."/>
            <person name="Baker S.E."/>
            <person name="Bartholomew K.A."/>
            <person name="Coutinho P.M."/>
            <person name="Erdmann S."/>
            <person name="Fowler T.J."/>
            <person name="Gathman A.C."/>
            <person name="Lombard V."/>
            <person name="Henrissat B."/>
            <person name="Knabe N."/>
            <person name="Kuees U."/>
            <person name="Lilly W.W."/>
            <person name="Lindquist E."/>
            <person name="Lucas S."/>
            <person name="Magnuson J.K."/>
            <person name="Piumi F."/>
            <person name="Raudaskoski M."/>
            <person name="Salamov A."/>
            <person name="Schmutz J."/>
            <person name="Schwarze F.W.M.R."/>
            <person name="vanKuyk P.A."/>
            <person name="Horton J.S."/>
            <person name="Grigoriev I.V."/>
            <person name="Woesten H.A.B."/>
        </authorList>
    </citation>
    <scope>NUCLEOTIDE SEQUENCE [LARGE SCALE GENOMIC DNA]</scope>
    <source>
        <strain evidence="8">H4-8 / FGSC 9210</strain>
    </source>
</reference>
<evidence type="ECO:0000259" key="6">
    <source>
        <dbReference type="PROSITE" id="PS50600"/>
    </source>
</evidence>
<sequence length="493" mass="55226">MMETLRGKAAGPRALRSETQTITAGSKRKRQQDAEARGLTYKPRTSGYTPRSKAAIPLSVSPNRSTSPTPTSPVSSTQLASVATQSARIEQWQSDFLPGLDHGPDLDLPSSYVQSLRVVGTAIKIWEISYPSISGLFCNADWDSKAYAEACLIKEHLQLSVGLFIEYEAVRTHERTVKSSAEAAGPILSSLENAWALCPIQHLQPLLMYTARCRERVACLHMLASNLDLTRRLFLGTGRPEHIKSWLCGAVESVLRQGYKLQSPPPMSFLLDSEQLARLAPRKWISDEIINFMGSIWNEEHDTNDTLILPTTFASLHLDIGKTYTLRDPAKAIRHGRLKDASETRDHLWLRMLIPFGLKQHFMILLISTAECSIVLYDSLTDHNALRKGDLAKLKQPIIDFVTHLCVSKKWKVPDEEWDIRYGTDVPQQPNAFDCGVFTLLFMRHLTLSSNLNSETVPLQLHFPRAELQGDANGPRLAILEEILEKSSHVKVT</sequence>
<dbReference type="STRING" id="578458.D8Q621"/>
<dbReference type="InterPro" id="IPR003653">
    <property type="entry name" value="Peptidase_C48_C"/>
</dbReference>
<feature type="domain" description="Ubiquitin-like protease family profile" evidence="6">
    <location>
        <begin position="269"/>
        <end position="446"/>
    </location>
</feature>
<feature type="compositionally biased region" description="Low complexity" evidence="5">
    <location>
        <begin position="59"/>
        <end position="77"/>
    </location>
</feature>